<keyword evidence="1" id="KW-1133">Transmembrane helix</keyword>
<proteinExistence type="predicted"/>
<organism evidence="2 3">
    <name type="scientific">Asticcacaulis excentricus</name>
    <dbReference type="NCBI Taxonomy" id="78587"/>
    <lineage>
        <taxon>Bacteria</taxon>
        <taxon>Pseudomonadati</taxon>
        <taxon>Pseudomonadota</taxon>
        <taxon>Alphaproteobacteria</taxon>
        <taxon>Caulobacterales</taxon>
        <taxon>Caulobacteraceae</taxon>
        <taxon>Asticcacaulis</taxon>
    </lineage>
</organism>
<evidence type="ECO:0000256" key="1">
    <source>
        <dbReference type="SAM" id="Phobius"/>
    </source>
</evidence>
<sequence length="238" mass="25316">MATTIIPPTRNPLFQAPAQKRLSKPVMVGIAFASVVHLGLAAYIINERFEVKLAQAPDGTPVIEAPMITFKPKPAEPTVQERKPQTTPIRLNRPDTLVLPVEDSLPVVATPTDLPEVTGPIPVITGQPGPVADPGPVHAVGPTYVKAVWSRFPDSAVLMEYYPARAMDAEVEGAATLACTVRDTKGRVKCEVLSEDPRGYGFGDAAVRAVEAKGRADTSNGAVEVGATMRVKMGFALQ</sequence>
<accession>A0A3G9G7V0</accession>
<evidence type="ECO:0000313" key="3">
    <source>
        <dbReference type="Proteomes" id="UP000278756"/>
    </source>
</evidence>
<keyword evidence="1" id="KW-0472">Membrane</keyword>
<dbReference type="EMBL" id="AP018827">
    <property type="protein sequence ID" value="BBF80398.1"/>
    <property type="molecule type" value="Genomic_DNA"/>
</dbReference>
<dbReference type="AlphaFoldDB" id="A0A3G9G7V0"/>
<keyword evidence="1" id="KW-0812">Transmembrane</keyword>
<name>A0A3G9G7V0_9CAUL</name>
<reference evidence="3" key="1">
    <citation type="journal article" date="2017" name="Biotechnol. Biofuels">
        <title>Evaluation of environmental bacterial communities as a factor affecting the growth of duckweed Lemna minor.</title>
        <authorList>
            <person name="Ishizawa H."/>
            <person name="Kuroda M."/>
            <person name="Morikawa M."/>
            <person name="Ike M."/>
        </authorList>
    </citation>
    <scope>NUCLEOTIDE SEQUENCE [LARGE SCALE GENOMIC DNA]</scope>
    <source>
        <strain evidence="3">M6</strain>
    </source>
</reference>
<reference evidence="3" key="2">
    <citation type="journal article" date="2017" name="Plant Physiol. Biochem.">
        <title>Differential oxidative and antioxidative response of duckweed Lemna minor toward plant growth promoting/inhibiting bacteria.</title>
        <authorList>
            <person name="Ishizawa H."/>
            <person name="Kuroda M."/>
            <person name="Morikawa M."/>
            <person name="Ike M."/>
        </authorList>
    </citation>
    <scope>NUCLEOTIDE SEQUENCE [LARGE SCALE GENOMIC DNA]</scope>
    <source>
        <strain evidence="3">M6</strain>
    </source>
</reference>
<gene>
    <name evidence="2" type="ORF">EM6_0981</name>
</gene>
<feature type="transmembrane region" description="Helical" evidence="1">
    <location>
        <begin position="26"/>
        <end position="45"/>
    </location>
</feature>
<dbReference type="Gene3D" id="3.30.2420.10">
    <property type="entry name" value="TonB"/>
    <property type="match status" value="1"/>
</dbReference>
<evidence type="ECO:0000313" key="2">
    <source>
        <dbReference type="EMBL" id="BBF80398.1"/>
    </source>
</evidence>
<dbReference type="OrthoDB" id="7201913at2"/>
<dbReference type="RefSeq" id="WP_126420721.1">
    <property type="nucleotide sequence ID" value="NZ_AP018827.1"/>
</dbReference>
<dbReference type="Proteomes" id="UP000278756">
    <property type="component" value="Chromosome 1"/>
</dbReference>
<protein>
    <submittedName>
        <fullName evidence="2">TonB-like protein</fullName>
    </submittedName>
</protein>